<dbReference type="AlphaFoldDB" id="A0A5N6RXV5"/>
<evidence type="ECO:0000313" key="3">
    <source>
        <dbReference type="Proteomes" id="UP000327013"/>
    </source>
</evidence>
<accession>A0A5N6RXV5</accession>
<reference evidence="2 3" key="1">
    <citation type="submission" date="2019-06" db="EMBL/GenBank/DDBJ databases">
        <title>A chromosomal-level reference genome of Carpinus fangiana (Coryloideae, Betulaceae).</title>
        <authorList>
            <person name="Yang X."/>
            <person name="Wang Z."/>
            <person name="Zhang L."/>
            <person name="Hao G."/>
            <person name="Liu J."/>
            <person name="Yang Y."/>
        </authorList>
    </citation>
    <scope>NUCLEOTIDE SEQUENCE [LARGE SCALE GENOMIC DNA]</scope>
    <source>
        <strain evidence="2">Cfa_2016G</strain>
        <tissue evidence="2">Leaf</tissue>
    </source>
</reference>
<sequence length="122" mass="14357">MHHLQFGERKCKLKDSKRRSNHSREKAALMDQQETQEYATILPQETQSYKRNAMCMHKMLHLTGVPAQINYQSYIMKLQKKQASPTIWKNNEMQLNDSKQQCILSREKGALADQIPISIYLY</sequence>
<evidence type="ECO:0000313" key="2">
    <source>
        <dbReference type="EMBL" id="KAE8125744.1"/>
    </source>
</evidence>
<evidence type="ECO:0000256" key="1">
    <source>
        <dbReference type="SAM" id="MobiDB-lite"/>
    </source>
</evidence>
<feature type="compositionally biased region" description="Basic and acidic residues" evidence="1">
    <location>
        <begin position="1"/>
        <end position="14"/>
    </location>
</feature>
<keyword evidence="3" id="KW-1185">Reference proteome</keyword>
<dbReference type="EMBL" id="CM017328">
    <property type="protein sequence ID" value="KAE8125744.1"/>
    <property type="molecule type" value="Genomic_DNA"/>
</dbReference>
<name>A0A5N6RXV5_9ROSI</name>
<organism evidence="2 3">
    <name type="scientific">Carpinus fangiana</name>
    <dbReference type="NCBI Taxonomy" id="176857"/>
    <lineage>
        <taxon>Eukaryota</taxon>
        <taxon>Viridiplantae</taxon>
        <taxon>Streptophyta</taxon>
        <taxon>Embryophyta</taxon>
        <taxon>Tracheophyta</taxon>
        <taxon>Spermatophyta</taxon>
        <taxon>Magnoliopsida</taxon>
        <taxon>eudicotyledons</taxon>
        <taxon>Gunneridae</taxon>
        <taxon>Pentapetalae</taxon>
        <taxon>rosids</taxon>
        <taxon>fabids</taxon>
        <taxon>Fagales</taxon>
        <taxon>Betulaceae</taxon>
        <taxon>Carpinus</taxon>
    </lineage>
</organism>
<protein>
    <submittedName>
        <fullName evidence="2">Uncharacterized protein</fullName>
    </submittedName>
</protein>
<dbReference type="Proteomes" id="UP000327013">
    <property type="component" value="Chromosome 8"/>
</dbReference>
<gene>
    <name evidence="2" type="ORF">FH972_020518</name>
</gene>
<feature type="region of interest" description="Disordered" evidence="1">
    <location>
        <begin position="1"/>
        <end position="32"/>
    </location>
</feature>
<proteinExistence type="predicted"/>